<dbReference type="SUPFAM" id="SSF57424">
    <property type="entry name" value="LDL receptor-like module"/>
    <property type="match status" value="1"/>
</dbReference>
<comment type="caution">
    <text evidence="4">The sequence shown here is derived from an EMBL/GenBank/DDBJ whole genome shotgun (WGS) entry which is preliminary data.</text>
</comment>
<dbReference type="CDD" id="cd00112">
    <property type="entry name" value="LDLa"/>
    <property type="match status" value="1"/>
</dbReference>
<dbReference type="Pfam" id="PF00057">
    <property type="entry name" value="Ldl_recept_a"/>
    <property type="match status" value="1"/>
</dbReference>
<dbReference type="PROSITE" id="PS01209">
    <property type="entry name" value="LDLRA_1"/>
    <property type="match status" value="1"/>
</dbReference>
<dbReference type="InterPro" id="IPR023415">
    <property type="entry name" value="LDLR_class-A_CS"/>
</dbReference>
<dbReference type="OrthoDB" id="10037294at2759"/>
<keyword evidence="1" id="KW-1015">Disulfide bond</keyword>
<dbReference type="PROSITE" id="PS50068">
    <property type="entry name" value="LDLRA_2"/>
    <property type="match status" value="1"/>
</dbReference>
<protein>
    <submittedName>
        <fullName evidence="4">Uncharacterized protein</fullName>
    </submittedName>
</protein>
<evidence type="ECO:0000313" key="4">
    <source>
        <dbReference type="EMBL" id="KAG8239383.1"/>
    </source>
</evidence>
<dbReference type="Gene3D" id="4.10.400.10">
    <property type="entry name" value="Low-density Lipoprotein Receptor"/>
    <property type="match status" value="1"/>
</dbReference>
<reference evidence="4" key="2">
    <citation type="submission" date="2017-10" db="EMBL/GenBank/DDBJ databases">
        <title>Ladona fulva Genome sequencing and assembly.</title>
        <authorList>
            <person name="Murali S."/>
            <person name="Richards S."/>
            <person name="Bandaranaike D."/>
            <person name="Bellair M."/>
            <person name="Blankenburg K."/>
            <person name="Chao H."/>
            <person name="Dinh H."/>
            <person name="Doddapaneni H."/>
            <person name="Dugan-Rocha S."/>
            <person name="Elkadiri S."/>
            <person name="Gnanaolivu R."/>
            <person name="Hernandez B."/>
            <person name="Skinner E."/>
            <person name="Javaid M."/>
            <person name="Lee S."/>
            <person name="Li M."/>
            <person name="Ming W."/>
            <person name="Munidasa M."/>
            <person name="Muniz J."/>
            <person name="Nguyen L."/>
            <person name="Hughes D."/>
            <person name="Osuji N."/>
            <person name="Pu L.-L."/>
            <person name="Puazo M."/>
            <person name="Qu C."/>
            <person name="Quiroz J."/>
            <person name="Raj R."/>
            <person name="Weissenberger G."/>
            <person name="Xin Y."/>
            <person name="Zou X."/>
            <person name="Han Y."/>
            <person name="Worley K."/>
            <person name="Muzny D."/>
            <person name="Gibbs R."/>
        </authorList>
    </citation>
    <scope>NUCLEOTIDE SEQUENCE</scope>
    <source>
        <strain evidence="4">Sampled in the wild</strain>
    </source>
</reference>
<dbReference type="PANTHER" id="PTHR46876">
    <property type="entry name" value="LOW-DENSITY LIPOPROTEIN RECEPTOR-RELATED PROTEIN 11"/>
    <property type="match status" value="1"/>
</dbReference>
<keyword evidence="5" id="KW-1185">Reference proteome</keyword>
<dbReference type="AlphaFoldDB" id="A0A8K0KWF9"/>
<feature type="non-terminal residue" evidence="4">
    <location>
        <position position="1"/>
    </location>
</feature>
<evidence type="ECO:0000256" key="2">
    <source>
        <dbReference type="PROSITE-ProRule" id="PRU00124"/>
    </source>
</evidence>
<sequence length="229" mass="25449">PETRGGSAATYGPREKCSRYQFECRSTGECIAIYNACDGIPQCADGSDEGSELDCPSSSTSIHPQNIDEKSLPQDHPHLQQKVEPLTTAETHLVTSVPKVTAPRRPPPNQMDNFQGNRGEHSIQSVLPAARQIPPQLAQLQPKWPLQQQQLSNQYNRPMVGVRGGYNPDNGVPFPSQRQPQYPAEEMAGQPDRSMMPNQWPLFRGPAQQEWFPHQPIDGSNVGPQYDDN</sequence>
<feature type="region of interest" description="Disordered" evidence="3">
    <location>
        <begin position="43"/>
        <end position="118"/>
    </location>
</feature>
<organism evidence="4 5">
    <name type="scientific">Ladona fulva</name>
    <name type="common">Scarce chaser dragonfly</name>
    <name type="synonym">Libellula fulva</name>
    <dbReference type="NCBI Taxonomy" id="123851"/>
    <lineage>
        <taxon>Eukaryota</taxon>
        <taxon>Metazoa</taxon>
        <taxon>Ecdysozoa</taxon>
        <taxon>Arthropoda</taxon>
        <taxon>Hexapoda</taxon>
        <taxon>Insecta</taxon>
        <taxon>Pterygota</taxon>
        <taxon>Palaeoptera</taxon>
        <taxon>Odonata</taxon>
        <taxon>Epiprocta</taxon>
        <taxon>Anisoptera</taxon>
        <taxon>Libelluloidea</taxon>
        <taxon>Libellulidae</taxon>
        <taxon>Ladona</taxon>
    </lineage>
</organism>
<dbReference type="InterPro" id="IPR036055">
    <property type="entry name" value="LDL_receptor-like_sf"/>
</dbReference>
<reference evidence="4" key="1">
    <citation type="submission" date="2013-04" db="EMBL/GenBank/DDBJ databases">
        <authorList>
            <person name="Qu J."/>
            <person name="Murali S.C."/>
            <person name="Bandaranaike D."/>
            <person name="Bellair M."/>
            <person name="Blankenburg K."/>
            <person name="Chao H."/>
            <person name="Dinh H."/>
            <person name="Doddapaneni H."/>
            <person name="Downs B."/>
            <person name="Dugan-Rocha S."/>
            <person name="Elkadiri S."/>
            <person name="Gnanaolivu R.D."/>
            <person name="Hernandez B."/>
            <person name="Javaid M."/>
            <person name="Jayaseelan J.C."/>
            <person name="Lee S."/>
            <person name="Li M."/>
            <person name="Ming W."/>
            <person name="Munidasa M."/>
            <person name="Muniz J."/>
            <person name="Nguyen L."/>
            <person name="Ongeri F."/>
            <person name="Osuji N."/>
            <person name="Pu L.-L."/>
            <person name="Puazo M."/>
            <person name="Qu C."/>
            <person name="Quiroz J."/>
            <person name="Raj R."/>
            <person name="Weissenberger G."/>
            <person name="Xin Y."/>
            <person name="Zou X."/>
            <person name="Han Y."/>
            <person name="Richards S."/>
            <person name="Worley K."/>
            <person name="Muzny D."/>
            <person name="Gibbs R."/>
        </authorList>
    </citation>
    <scope>NUCLEOTIDE SEQUENCE</scope>
    <source>
        <strain evidence="4">Sampled in the wild</strain>
    </source>
</reference>
<feature type="compositionally biased region" description="Basic and acidic residues" evidence="3">
    <location>
        <begin position="66"/>
        <end position="78"/>
    </location>
</feature>
<evidence type="ECO:0000313" key="5">
    <source>
        <dbReference type="Proteomes" id="UP000792457"/>
    </source>
</evidence>
<dbReference type="EMBL" id="KZ309620">
    <property type="protein sequence ID" value="KAG8239383.1"/>
    <property type="molecule type" value="Genomic_DNA"/>
</dbReference>
<evidence type="ECO:0000256" key="1">
    <source>
        <dbReference type="ARBA" id="ARBA00023157"/>
    </source>
</evidence>
<gene>
    <name evidence="4" type="ORF">J437_LFUL015657</name>
</gene>
<dbReference type="Proteomes" id="UP000792457">
    <property type="component" value="Unassembled WGS sequence"/>
</dbReference>
<dbReference type="SMART" id="SM00192">
    <property type="entry name" value="LDLa"/>
    <property type="match status" value="1"/>
</dbReference>
<proteinExistence type="predicted"/>
<name>A0A8K0KWF9_LADFU</name>
<evidence type="ECO:0000256" key="3">
    <source>
        <dbReference type="SAM" id="MobiDB-lite"/>
    </source>
</evidence>
<comment type="caution">
    <text evidence="2">Lacks conserved residue(s) required for the propagation of feature annotation.</text>
</comment>
<dbReference type="PANTHER" id="PTHR46876:SF1">
    <property type="entry name" value="LOW-DENSITY LIPOPROTEIN RECEPTOR-RELATED PROTEIN 11"/>
    <property type="match status" value="1"/>
</dbReference>
<accession>A0A8K0KWF9</accession>
<dbReference type="InterPro" id="IPR002172">
    <property type="entry name" value="LDrepeatLR_classA_rpt"/>
</dbReference>
<feature type="non-terminal residue" evidence="4">
    <location>
        <position position="229"/>
    </location>
</feature>
<feature type="region of interest" description="Disordered" evidence="3">
    <location>
        <begin position="158"/>
        <end position="229"/>
    </location>
</feature>